<feature type="transmembrane region" description="Helical" evidence="7">
    <location>
        <begin position="380"/>
        <end position="399"/>
    </location>
</feature>
<comment type="caution">
    <text evidence="9">The sequence shown here is derived from an EMBL/GenBank/DDBJ whole genome shotgun (WGS) entry which is preliminary data.</text>
</comment>
<dbReference type="EMBL" id="MU620894">
    <property type="protein sequence ID" value="KAI8583821.1"/>
    <property type="molecule type" value="Genomic_DNA"/>
</dbReference>
<reference evidence="9" key="1">
    <citation type="submission" date="2021-06" db="EMBL/GenBank/DDBJ databases">
        <authorList>
            <consortium name="DOE Joint Genome Institute"/>
            <person name="Mondo S.J."/>
            <person name="Amses K.R."/>
            <person name="Simmons D.R."/>
            <person name="Longcore J.E."/>
            <person name="Seto K."/>
            <person name="Alves G.H."/>
            <person name="Bonds A.E."/>
            <person name="Quandt C.A."/>
            <person name="Davis W.J."/>
            <person name="Chang Y."/>
            <person name="Letcher P.M."/>
            <person name="Powell M.J."/>
            <person name="Kuo A."/>
            <person name="Labutti K."/>
            <person name="Pangilinan J."/>
            <person name="Andreopoulos W."/>
            <person name="Tritt A."/>
            <person name="Riley R."/>
            <person name="Hundley H."/>
            <person name="Johnson J."/>
            <person name="Lipzen A."/>
            <person name="Barry K."/>
            <person name="Berbee M.L."/>
            <person name="Buchler N.E."/>
            <person name="Grigoriev I.V."/>
            <person name="Spatafora J.W."/>
            <person name="Stajich J.E."/>
            <person name="James T.Y."/>
        </authorList>
    </citation>
    <scope>NUCLEOTIDE SEQUENCE</scope>
    <source>
        <strain evidence="9">AG</strain>
    </source>
</reference>
<feature type="transmembrane region" description="Helical" evidence="7">
    <location>
        <begin position="113"/>
        <end position="131"/>
    </location>
</feature>
<evidence type="ECO:0000256" key="5">
    <source>
        <dbReference type="ARBA" id="ARBA00022989"/>
    </source>
</evidence>
<dbReference type="InterPro" id="IPR011701">
    <property type="entry name" value="MFS"/>
</dbReference>
<dbReference type="Gene3D" id="1.20.1720.10">
    <property type="entry name" value="Multidrug resistance protein D"/>
    <property type="match status" value="1"/>
</dbReference>
<keyword evidence="6 7" id="KW-0472">Membrane</keyword>
<comment type="subcellular location">
    <subcellularLocation>
        <location evidence="1">Endomembrane system</location>
        <topology evidence="1">Multi-pass membrane protein</topology>
    </subcellularLocation>
</comment>
<evidence type="ECO:0000256" key="1">
    <source>
        <dbReference type="ARBA" id="ARBA00004127"/>
    </source>
</evidence>
<dbReference type="SUPFAM" id="SSF103473">
    <property type="entry name" value="MFS general substrate transporter"/>
    <property type="match status" value="1"/>
</dbReference>
<keyword evidence="3" id="KW-0813">Transport</keyword>
<dbReference type="GO" id="GO:0012505">
    <property type="term" value="C:endomembrane system"/>
    <property type="evidence" value="ECO:0007669"/>
    <property type="project" value="UniProtKB-SubCell"/>
</dbReference>
<accession>A0AAD5EH87</accession>
<proteinExistence type="inferred from homology"/>
<feature type="non-terminal residue" evidence="9">
    <location>
        <position position="495"/>
    </location>
</feature>
<reference evidence="9" key="2">
    <citation type="journal article" date="2022" name="Proc. Natl. Acad. Sci. U.S.A.">
        <title>Diploid-dominant life cycles characterize the early evolution of Fungi.</title>
        <authorList>
            <person name="Amses K.R."/>
            <person name="Simmons D.R."/>
            <person name="Longcore J.E."/>
            <person name="Mondo S.J."/>
            <person name="Seto K."/>
            <person name="Jeronimo G.H."/>
            <person name="Bonds A.E."/>
            <person name="Quandt C.A."/>
            <person name="Davis W.J."/>
            <person name="Chang Y."/>
            <person name="Federici B.A."/>
            <person name="Kuo A."/>
            <person name="LaButti K."/>
            <person name="Pangilinan J."/>
            <person name="Andreopoulos W."/>
            <person name="Tritt A."/>
            <person name="Riley R."/>
            <person name="Hundley H."/>
            <person name="Johnson J."/>
            <person name="Lipzen A."/>
            <person name="Barry K."/>
            <person name="Lang B.F."/>
            <person name="Cuomo C.A."/>
            <person name="Buchler N.E."/>
            <person name="Grigoriev I.V."/>
            <person name="Spatafora J.W."/>
            <person name="Stajich J.E."/>
            <person name="James T.Y."/>
        </authorList>
    </citation>
    <scope>NUCLEOTIDE SEQUENCE</scope>
    <source>
        <strain evidence="9">AG</strain>
    </source>
</reference>
<dbReference type="InterPro" id="IPR036259">
    <property type="entry name" value="MFS_trans_sf"/>
</dbReference>
<dbReference type="GO" id="GO:0022857">
    <property type="term" value="F:transmembrane transporter activity"/>
    <property type="evidence" value="ECO:0007669"/>
    <property type="project" value="InterPro"/>
</dbReference>
<evidence type="ECO:0000256" key="7">
    <source>
        <dbReference type="SAM" id="Phobius"/>
    </source>
</evidence>
<evidence type="ECO:0000256" key="3">
    <source>
        <dbReference type="ARBA" id="ARBA00022448"/>
    </source>
</evidence>
<feature type="transmembrane region" description="Helical" evidence="7">
    <location>
        <begin position="283"/>
        <end position="302"/>
    </location>
</feature>
<dbReference type="CDD" id="cd17502">
    <property type="entry name" value="MFS_Azr1_MDR_like"/>
    <property type="match status" value="1"/>
</dbReference>
<evidence type="ECO:0000313" key="9">
    <source>
        <dbReference type="EMBL" id="KAI8583821.1"/>
    </source>
</evidence>
<dbReference type="PANTHER" id="PTHR23501:SF189">
    <property type="entry name" value="DRUG TRANSPORTER, PUTATIVE (AFU_ORTHOLOGUE AFUA_4G03920)-RELATED"/>
    <property type="match status" value="1"/>
</dbReference>
<dbReference type="GeneID" id="75918884"/>
<evidence type="ECO:0000256" key="2">
    <source>
        <dbReference type="ARBA" id="ARBA00008335"/>
    </source>
</evidence>
<keyword evidence="5 7" id="KW-1133">Transmembrane helix</keyword>
<dbReference type="Proteomes" id="UP001206595">
    <property type="component" value="Unassembled WGS sequence"/>
</dbReference>
<dbReference type="PANTHER" id="PTHR23501">
    <property type="entry name" value="MAJOR FACILITATOR SUPERFAMILY"/>
    <property type="match status" value="1"/>
</dbReference>
<gene>
    <name evidence="9" type="ORF">K450DRAFT_288208</name>
</gene>
<dbReference type="FunFam" id="1.20.1720.10:FF:000013">
    <property type="entry name" value="Related to multidrug resistance proteins"/>
    <property type="match status" value="1"/>
</dbReference>
<feature type="domain" description="Major facilitator superfamily (MFS) profile" evidence="8">
    <location>
        <begin position="1"/>
        <end position="473"/>
    </location>
</feature>
<feature type="transmembrane region" description="Helical" evidence="7">
    <location>
        <begin position="446"/>
        <end position="465"/>
    </location>
</feature>
<evidence type="ECO:0000313" key="10">
    <source>
        <dbReference type="Proteomes" id="UP001206595"/>
    </source>
</evidence>
<feature type="transmembrane region" description="Helical" evidence="7">
    <location>
        <begin position="173"/>
        <end position="192"/>
    </location>
</feature>
<dbReference type="Pfam" id="PF07690">
    <property type="entry name" value="MFS_1"/>
    <property type="match status" value="1"/>
</dbReference>
<dbReference type="PROSITE" id="PS50850">
    <property type="entry name" value="MFS"/>
    <property type="match status" value="1"/>
</dbReference>
<sequence length="495" mass="53983">SVSTALPKIASEFESLYQISWVGSSYLLTSTAFQPLYGRLSDIFGRKPMLLFALTSFLIGSTLCGASTNMTMLIICRAFSGIGGGGIQSMCSIIISDIVALRQRAKYHAITGIVYALATILGPLIGGFFVDHSTWRLAFYINVPIEIITIIAIFFLLPLKSPKVSIVRKLKQIDYLGVILLVSCIVCLLFPLDRGGSEMPWNSPIIIILFTVGGVLGLSFIFVEGKIAKFPVIPGHVFKIRTVVSVYISIFFTGLLYFGEIYYLPIYLQVVNGATATGSGLRMMPLLLAQVILSWLSGLLTSKTGNYRYILMAGYFIMTVAAVLIATLDEHSTQVKQVGLLLMIGMATGCTMQNSLIAVQSAVEPKDAAVVLSVRNFWRSVGGVMGVAICGSLLNNSLYSRLPVALGSLYTDQLLTDIISNPSIIRTLEPTIQHAVINAYVESLQIIFRSWIVYAGMAFIASLGIKQYNLRNTIDKVLVLEDEKDNGDVEKKAAM</sequence>
<feature type="transmembrane region" description="Helical" evidence="7">
    <location>
        <begin position="309"/>
        <end position="328"/>
    </location>
</feature>
<feature type="transmembrane region" description="Helical" evidence="7">
    <location>
        <begin position="16"/>
        <end position="37"/>
    </location>
</feature>
<dbReference type="RefSeq" id="XP_051448825.1">
    <property type="nucleotide sequence ID" value="XM_051593542.1"/>
</dbReference>
<keyword evidence="4 7" id="KW-0812">Transmembrane</keyword>
<feature type="transmembrane region" description="Helical" evidence="7">
    <location>
        <begin position="49"/>
        <end position="75"/>
    </location>
</feature>
<dbReference type="AlphaFoldDB" id="A0AAD5EH87"/>
<dbReference type="InterPro" id="IPR020846">
    <property type="entry name" value="MFS_dom"/>
</dbReference>
<evidence type="ECO:0000256" key="4">
    <source>
        <dbReference type="ARBA" id="ARBA00022692"/>
    </source>
</evidence>
<protein>
    <recommendedName>
        <fullName evidence="8">Major facilitator superfamily (MFS) profile domain-containing protein</fullName>
    </recommendedName>
</protein>
<comment type="similarity">
    <text evidence="2">Belongs to the major facilitator superfamily.</text>
</comment>
<feature type="transmembrane region" description="Helical" evidence="7">
    <location>
        <begin position="81"/>
        <end position="101"/>
    </location>
</feature>
<feature type="transmembrane region" description="Helical" evidence="7">
    <location>
        <begin position="137"/>
        <end position="157"/>
    </location>
</feature>
<evidence type="ECO:0000256" key="6">
    <source>
        <dbReference type="ARBA" id="ARBA00023136"/>
    </source>
</evidence>
<dbReference type="Gene3D" id="1.20.1250.20">
    <property type="entry name" value="MFS general substrate transporter like domains"/>
    <property type="match status" value="1"/>
</dbReference>
<evidence type="ECO:0000259" key="8">
    <source>
        <dbReference type="PROSITE" id="PS50850"/>
    </source>
</evidence>
<keyword evidence="10" id="KW-1185">Reference proteome</keyword>
<feature type="transmembrane region" description="Helical" evidence="7">
    <location>
        <begin position="204"/>
        <end position="223"/>
    </location>
</feature>
<organism evidence="9 10">
    <name type="scientific">Umbelopsis ramanniana AG</name>
    <dbReference type="NCBI Taxonomy" id="1314678"/>
    <lineage>
        <taxon>Eukaryota</taxon>
        <taxon>Fungi</taxon>
        <taxon>Fungi incertae sedis</taxon>
        <taxon>Mucoromycota</taxon>
        <taxon>Mucoromycotina</taxon>
        <taxon>Umbelopsidomycetes</taxon>
        <taxon>Umbelopsidales</taxon>
        <taxon>Umbelopsidaceae</taxon>
        <taxon>Umbelopsis</taxon>
    </lineage>
</organism>
<name>A0AAD5EH87_UMBRA</name>
<dbReference type="GO" id="GO:0005886">
    <property type="term" value="C:plasma membrane"/>
    <property type="evidence" value="ECO:0007669"/>
    <property type="project" value="TreeGrafter"/>
</dbReference>
<feature type="transmembrane region" description="Helical" evidence="7">
    <location>
        <begin position="340"/>
        <end position="359"/>
    </location>
</feature>
<feature type="transmembrane region" description="Helical" evidence="7">
    <location>
        <begin position="244"/>
        <end position="263"/>
    </location>
</feature>